<evidence type="ECO:0000259" key="1">
    <source>
        <dbReference type="Pfam" id="PF14229"/>
    </source>
</evidence>
<dbReference type="InterPro" id="IPR025567">
    <property type="entry name" value="DUF4332"/>
</dbReference>
<proteinExistence type="predicted"/>
<sequence>MNSIDSINGMTHTEATKLRRARVRTTTTFLQIASSRSGRALLTKETGISSPKLLHWARRAELMKIKNLGRDYADLLEAAGVESVSELRRRNPESLHESMDLINVKAKIVERMPSLKRVNKWIEDSKDIEIKVSS</sequence>
<protein>
    <submittedName>
        <fullName evidence="2">MedDCM-OCT-S30-C92-cds11</fullName>
    </submittedName>
</protein>
<dbReference type="AlphaFoldDB" id="S5DJY4"/>
<name>S5DJY4_9ACTN</name>
<dbReference type="EMBL" id="KC811121">
    <property type="protein sequence ID" value="AGQ19064.1"/>
    <property type="molecule type" value="Genomic_DNA"/>
</dbReference>
<accession>S5DJY4</accession>
<dbReference type="Pfam" id="PF14229">
    <property type="entry name" value="DUF4332"/>
    <property type="match status" value="1"/>
</dbReference>
<organism evidence="2">
    <name type="scientific">Candidatus Actinomarina minuta</name>
    <dbReference type="NCBI Taxonomy" id="1389454"/>
    <lineage>
        <taxon>Bacteria</taxon>
        <taxon>Bacillati</taxon>
        <taxon>Actinomycetota</taxon>
        <taxon>Actinomycetes</taxon>
        <taxon>Candidatus Actinomarinidae</taxon>
        <taxon>Candidatus Actinomarinales</taxon>
        <taxon>Candidatus Actinomarineae</taxon>
        <taxon>Candidatus Actinomarinaceae</taxon>
        <taxon>Candidatus Actinomarina</taxon>
    </lineage>
</organism>
<feature type="domain" description="DUF4332" evidence="1">
    <location>
        <begin position="9"/>
        <end position="127"/>
    </location>
</feature>
<evidence type="ECO:0000313" key="2">
    <source>
        <dbReference type="EMBL" id="AGQ19064.1"/>
    </source>
</evidence>
<reference evidence="2" key="1">
    <citation type="journal article" date="2013" name="Sci. Rep.">
        <title>Metagenomics uncovers a new group of low GC and ultra-small marine Actinobacteria.</title>
        <authorList>
            <person name="Ghai R."/>
            <person name="Mizuno C.M."/>
            <person name="Picazo A."/>
            <person name="Camacho A."/>
            <person name="Rodriguez-Valera F."/>
        </authorList>
    </citation>
    <scope>NUCLEOTIDE SEQUENCE</scope>
</reference>